<protein>
    <submittedName>
        <fullName evidence="1">Uncharacterized protein</fullName>
    </submittedName>
</protein>
<sequence length="118" mass="13416">MVEIPDFREDSSIVRAAKVWDCPSLGFDDSFKVIQLIRRSIRGNDTATFTRKVFRRLVTRESGQDLRSKEVISREMLEASNGGVKEIHDLSMLLVIFAVTSNIKRRGACGMLGELRDR</sequence>
<evidence type="ECO:0000313" key="2">
    <source>
        <dbReference type="Proteomes" id="UP001213000"/>
    </source>
</evidence>
<dbReference type="AlphaFoldDB" id="A0AAD5YPL1"/>
<reference evidence="1" key="1">
    <citation type="submission" date="2022-07" db="EMBL/GenBank/DDBJ databases">
        <title>Genome Sequence of Leucocoprinus birnbaumii.</title>
        <authorList>
            <person name="Buettner E."/>
        </authorList>
    </citation>
    <scope>NUCLEOTIDE SEQUENCE</scope>
    <source>
        <strain evidence="1">VT141</strain>
    </source>
</reference>
<evidence type="ECO:0000313" key="1">
    <source>
        <dbReference type="EMBL" id="KAJ3560662.1"/>
    </source>
</evidence>
<name>A0AAD5YPL1_9AGAR</name>
<keyword evidence="2" id="KW-1185">Reference proteome</keyword>
<comment type="caution">
    <text evidence="1">The sequence shown here is derived from an EMBL/GenBank/DDBJ whole genome shotgun (WGS) entry which is preliminary data.</text>
</comment>
<organism evidence="1 2">
    <name type="scientific">Leucocoprinus birnbaumii</name>
    <dbReference type="NCBI Taxonomy" id="56174"/>
    <lineage>
        <taxon>Eukaryota</taxon>
        <taxon>Fungi</taxon>
        <taxon>Dikarya</taxon>
        <taxon>Basidiomycota</taxon>
        <taxon>Agaricomycotina</taxon>
        <taxon>Agaricomycetes</taxon>
        <taxon>Agaricomycetidae</taxon>
        <taxon>Agaricales</taxon>
        <taxon>Agaricineae</taxon>
        <taxon>Agaricaceae</taxon>
        <taxon>Leucocoprinus</taxon>
    </lineage>
</organism>
<proteinExistence type="predicted"/>
<dbReference type="Proteomes" id="UP001213000">
    <property type="component" value="Unassembled WGS sequence"/>
</dbReference>
<dbReference type="EMBL" id="JANIEX010001131">
    <property type="protein sequence ID" value="KAJ3560662.1"/>
    <property type="molecule type" value="Genomic_DNA"/>
</dbReference>
<accession>A0AAD5YPL1</accession>
<gene>
    <name evidence="1" type="ORF">NP233_g10692</name>
</gene>